<comment type="similarity">
    <text evidence="1">Belongs to the universal stress protein A family.</text>
</comment>
<dbReference type="OrthoDB" id="9788959at2"/>
<name>A0A2U0I437_9FLAO</name>
<evidence type="ECO:0000313" key="4">
    <source>
        <dbReference type="Proteomes" id="UP000245962"/>
    </source>
</evidence>
<evidence type="ECO:0000259" key="2">
    <source>
        <dbReference type="Pfam" id="PF00582"/>
    </source>
</evidence>
<dbReference type="PANTHER" id="PTHR46268:SF6">
    <property type="entry name" value="UNIVERSAL STRESS PROTEIN UP12"/>
    <property type="match status" value="1"/>
</dbReference>
<gene>
    <name evidence="3" type="ORF">DDV96_06295</name>
</gene>
<dbReference type="SUPFAM" id="SSF52402">
    <property type="entry name" value="Adenine nucleotide alpha hydrolases-like"/>
    <property type="match status" value="1"/>
</dbReference>
<dbReference type="RefSeq" id="WP_116693895.1">
    <property type="nucleotide sequence ID" value="NZ_QEHR01000003.1"/>
</dbReference>
<keyword evidence="4" id="KW-1185">Reference proteome</keyword>
<comment type="caution">
    <text evidence="3">The sequence shown here is derived from an EMBL/GenBank/DDBJ whole genome shotgun (WGS) entry which is preliminary data.</text>
</comment>
<reference evidence="3 4" key="1">
    <citation type="submission" date="2018-04" db="EMBL/GenBank/DDBJ databases">
        <title>Marixanthomonas spongiae HN-E44 sp. nov., isolated from a marine sponge.</title>
        <authorList>
            <person name="Luo L."/>
            <person name="Zhuang L."/>
        </authorList>
    </citation>
    <scope>NUCLEOTIDE SEQUENCE [LARGE SCALE GENOMIC DNA]</scope>
    <source>
        <strain evidence="3 4">HN-E44</strain>
    </source>
</reference>
<protein>
    <submittedName>
        <fullName evidence="3">Universal stress protein</fullName>
    </submittedName>
</protein>
<dbReference type="InterPro" id="IPR006015">
    <property type="entry name" value="Universal_stress_UspA"/>
</dbReference>
<dbReference type="PRINTS" id="PR01438">
    <property type="entry name" value="UNVRSLSTRESS"/>
</dbReference>
<dbReference type="PANTHER" id="PTHR46268">
    <property type="entry name" value="STRESS RESPONSE PROTEIN NHAX"/>
    <property type="match status" value="1"/>
</dbReference>
<proteinExistence type="inferred from homology"/>
<feature type="domain" description="UspA" evidence="2">
    <location>
        <begin position="3"/>
        <end position="146"/>
    </location>
</feature>
<evidence type="ECO:0000313" key="3">
    <source>
        <dbReference type="EMBL" id="PVW15872.1"/>
    </source>
</evidence>
<dbReference type="InterPro" id="IPR006016">
    <property type="entry name" value="UspA"/>
</dbReference>
<dbReference type="Gene3D" id="3.40.50.12370">
    <property type="match status" value="1"/>
</dbReference>
<dbReference type="EMBL" id="QEHR01000003">
    <property type="protein sequence ID" value="PVW15872.1"/>
    <property type="molecule type" value="Genomic_DNA"/>
</dbReference>
<evidence type="ECO:0000256" key="1">
    <source>
        <dbReference type="ARBA" id="ARBA00008791"/>
    </source>
</evidence>
<dbReference type="AlphaFoldDB" id="A0A2U0I437"/>
<dbReference type="Pfam" id="PF00582">
    <property type="entry name" value="Usp"/>
    <property type="match status" value="1"/>
</dbReference>
<sequence length="278" mass="31227">MFNILLPTDFSENSKNAIRYALEFFKGKASTFYLLNVQKTSEYVTADVLSAPLESSVYDAVMADNKATIDHIIADYEAAYKNEPYHFKGIVDFDTLPEAISQTVSSHNIDLVVMGSNGATGSKEAFFGSNTLKVIRQVDFPLLIVPEGYTYQKPDSVLFSVHPGDAPEKEKLQLLFKLMEVQHQPQIHILNIDDDPLADTDETENPDLNAIFKNREHTYHHITGIPTPVAINAFVQLVKPSLHTMFVKKEGFLERFIFGSETSEISYGTRVPLLVLHQ</sequence>
<organism evidence="3 4">
    <name type="scientific">Marixanthomonas spongiae</name>
    <dbReference type="NCBI Taxonomy" id="2174845"/>
    <lineage>
        <taxon>Bacteria</taxon>
        <taxon>Pseudomonadati</taxon>
        <taxon>Bacteroidota</taxon>
        <taxon>Flavobacteriia</taxon>
        <taxon>Flavobacteriales</taxon>
        <taxon>Flavobacteriaceae</taxon>
        <taxon>Marixanthomonas</taxon>
    </lineage>
</organism>
<accession>A0A2U0I437</accession>
<dbReference type="CDD" id="cd00293">
    <property type="entry name" value="USP-like"/>
    <property type="match status" value="1"/>
</dbReference>
<dbReference type="Proteomes" id="UP000245962">
    <property type="component" value="Unassembled WGS sequence"/>
</dbReference>